<dbReference type="RefSeq" id="WP_161558008.1">
    <property type="nucleotide sequence ID" value="NZ_JAXOTQ010000044.1"/>
</dbReference>
<comment type="caution">
    <text evidence="1">The sequence shown here is derived from an EMBL/GenBank/DDBJ whole genome shotgun (WGS) entry which is preliminary data.</text>
</comment>
<accession>A0ABU5JKY4</accession>
<sequence>MENLVTAFRELDADDLDVMADEFYQRTEKCLDAGKSAWARVYALIACAAIDALDGK</sequence>
<evidence type="ECO:0000313" key="1">
    <source>
        <dbReference type="EMBL" id="MDZ5493287.1"/>
    </source>
</evidence>
<proteinExistence type="predicted"/>
<reference evidence="1 2" key="1">
    <citation type="submission" date="2023-12" db="EMBL/GenBank/DDBJ databases">
        <title>Micromonospora sp. nov., isolated from Atacama Desert.</title>
        <authorList>
            <person name="Carro L."/>
            <person name="Golinska P."/>
            <person name="Klenk H.-P."/>
            <person name="Goodfellow M."/>
        </authorList>
    </citation>
    <scope>NUCLEOTIDE SEQUENCE [LARGE SCALE GENOMIC DNA]</scope>
    <source>
        <strain evidence="1 2">4G53</strain>
    </source>
</reference>
<dbReference type="Proteomes" id="UP001290101">
    <property type="component" value="Unassembled WGS sequence"/>
</dbReference>
<gene>
    <name evidence="1" type="ORF">U2F25_28110</name>
</gene>
<keyword evidence="2" id="KW-1185">Reference proteome</keyword>
<dbReference type="EMBL" id="JAXOTQ010000044">
    <property type="protein sequence ID" value="MDZ5493287.1"/>
    <property type="molecule type" value="Genomic_DNA"/>
</dbReference>
<protein>
    <submittedName>
        <fullName evidence="1">Uncharacterized protein</fullName>
    </submittedName>
</protein>
<organism evidence="1 2">
    <name type="scientific">Micromonospora sicca</name>
    <dbReference type="NCBI Taxonomy" id="2202420"/>
    <lineage>
        <taxon>Bacteria</taxon>
        <taxon>Bacillati</taxon>
        <taxon>Actinomycetota</taxon>
        <taxon>Actinomycetes</taxon>
        <taxon>Micromonosporales</taxon>
        <taxon>Micromonosporaceae</taxon>
        <taxon>Micromonospora</taxon>
    </lineage>
</organism>
<name>A0ABU5JKY4_9ACTN</name>
<evidence type="ECO:0000313" key="2">
    <source>
        <dbReference type="Proteomes" id="UP001290101"/>
    </source>
</evidence>